<dbReference type="EMBL" id="LT594324">
    <property type="protein sequence ID" value="SBT53903.1"/>
    <property type="molecule type" value="Genomic_DNA"/>
</dbReference>
<dbReference type="AlphaFoldDB" id="A0A1A9ACR2"/>
<dbReference type="OrthoDB" id="3327784at2"/>
<accession>A0A1A9ACR2</accession>
<reference evidence="5 6" key="1">
    <citation type="submission" date="2016-06" db="EMBL/GenBank/DDBJ databases">
        <authorList>
            <person name="Kjaerup R.B."/>
            <person name="Dalgaard T.S."/>
            <person name="Juul-Madsen H.R."/>
        </authorList>
    </citation>
    <scope>NUCLEOTIDE SEQUENCE [LARGE SCALE GENOMIC DNA]</scope>
    <source>
        <strain evidence="5 6">DSM 45248</strain>
    </source>
</reference>
<feature type="compositionally biased region" description="Gly residues" evidence="1">
    <location>
        <begin position="564"/>
        <end position="575"/>
    </location>
</feature>
<feature type="transmembrane region" description="Helical" evidence="2">
    <location>
        <begin position="583"/>
        <end position="602"/>
    </location>
</feature>
<name>A0A1A9ACR2_9ACTN</name>
<evidence type="ECO:0000256" key="1">
    <source>
        <dbReference type="SAM" id="MobiDB-lite"/>
    </source>
</evidence>
<keyword evidence="2" id="KW-0472">Membrane</keyword>
<evidence type="ECO:0000256" key="2">
    <source>
        <dbReference type="SAM" id="Phobius"/>
    </source>
</evidence>
<feature type="compositionally biased region" description="Acidic residues" evidence="1">
    <location>
        <begin position="553"/>
        <end position="562"/>
    </location>
</feature>
<feature type="region of interest" description="Disordered" evidence="1">
    <location>
        <begin position="550"/>
        <end position="577"/>
    </location>
</feature>
<evidence type="ECO:0000313" key="6">
    <source>
        <dbReference type="Proteomes" id="UP000198765"/>
    </source>
</evidence>
<organism evidence="5 6">
    <name type="scientific">Micromonospora narathiwatensis</name>
    <dbReference type="NCBI Taxonomy" id="299146"/>
    <lineage>
        <taxon>Bacteria</taxon>
        <taxon>Bacillati</taxon>
        <taxon>Actinomycetota</taxon>
        <taxon>Actinomycetes</taxon>
        <taxon>Micromonosporales</taxon>
        <taxon>Micromonosporaceae</taxon>
        <taxon>Micromonospora</taxon>
    </lineage>
</organism>
<feature type="domain" description="Bacterial Ig-like" evidence="4">
    <location>
        <begin position="265"/>
        <end position="353"/>
    </location>
</feature>
<keyword evidence="6" id="KW-1185">Reference proteome</keyword>
<evidence type="ECO:0000313" key="5">
    <source>
        <dbReference type="EMBL" id="SBT53903.1"/>
    </source>
</evidence>
<sequence>MSLSVSRRGRIAAALSAATLLGGMLVGLVATPAYAADLGTVNLSQSRGTVTANPMFETAITSKPCPKPYGEEAALRIGPGVPTGPFTNLTPSLGGGGYDEAPVTANPNRSMQTALGEKPADGTYWVVVECFSLLAGRNPDRFVTPIKVTGENWEVVSSNTQTTTTLAVSPADSAVQGSAVTLTATIDPPAATGSIQFRDGETALGAPVTVSGGTATLTTRDLSVGLRALSAVFNPTGNFDASISSAASYRITAPGAQDVTIELEATPASPQPQKTPVTLTARVTPATTGHVQFRRGTDPIASIEVSADGTATTTVNTASAPLLVGAHTFTAEFIPTNPDEFNGAQSAPVQYEITGDGVAQTTTKLEVSPAGPKPQGTAVTLTATVQPAAAAGKVQFNDGSTALGEAVTVQNGTATTTVTTLPVGVHSLTAVFTPSDATQFSNSTSQTVQYEITAPATDSDLTVTDEDGKKLGANPTLYPGQTVQIEARGFTGDEPVVLQLDGTTVQTVPAENGVVGLTFTLGEDSRVGAHQLVFSGTAHTVTFDFTVAAKDDDPADGDDNNSDGDGGNGGTGGGSLPKTGVDVVTMLGAGLMLVGGGAGVLVMTRRRPRFAPVIWPDEQR</sequence>
<dbReference type="InterPro" id="IPR013783">
    <property type="entry name" value="Ig-like_fold"/>
</dbReference>
<keyword evidence="2" id="KW-1133">Transmembrane helix</keyword>
<dbReference type="Gene3D" id="2.60.40.10">
    <property type="entry name" value="Immunoglobulins"/>
    <property type="match status" value="3"/>
</dbReference>
<dbReference type="InterPro" id="IPR032109">
    <property type="entry name" value="Big_3_5"/>
</dbReference>
<dbReference type="Proteomes" id="UP000198765">
    <property type="component" value="Chromosome I"/>
</dbReference>
<feature type="chain" id="PRO_5008383394" evidence="3">
    <location>
        <begin position="36"/>
        <end position="620"/>
    </location>
</feature>
<gene>
    <name evidence="5" type="ORF">GA0070621_5061</name>
</gene>
<feature type="signal peptide" evidence="3">
    <location>
        <begin position="1"/>
        <end position="35"/>
    </location>
</feature>
<dbReference type="RefSeq" id="WP_091200326.1">
    <property type="nucleotide sequence ID" value="NZ_LT594324.1"/>
</dbReference>
<keyword evidence="2" id="KW-0812">Transmembrane</keyword>
<keyword evidence="3" id="KW-0732">Signal</keyword>
<dbReference type="Pfam" id="PF16640">
    <property type="entry name" value="Big_3_5"/>
    <property type="match status" value="3"/>
</dbReference>
<feature type="domain" description="Bacterial Ig-like" evidence="4">
    <location>
        <begin position="374"/>
        <end position="452"/>
    </location>
</feature>
<evidence type="ECO:0000256" key="3">
    <source>
        <dbReference type="SAM" id="SignalP"/>
    </source>
</evidence>
<dbReference type="GO" id="GO:0005975">
    <property type="term" value="P:carbohydrate metabolic process"/>
    <property type="evidence" value="ECO:0007669"/>
    <property type="project" value="UniProtKB-ARBA"/>
</dbReference>
<dbReference type="NCBIfam" id="TIGR01167">
    <property type="entry name" value="LPXTG_anchor"/>
    <property type="match status" value="1"/>
</dbReference>
<protein>
    <submittedName>
        <fullName evidence="5">LPXTG-motif cell wall anchor domain-containing protein</fullName>
    </submittedName>
</protein>
<dbReference type="PATRIC" id="fig|299146.4.peg.5223"/>
<proteinExistence type="predicted"/>
<evidence type="ECO:0000259" key="4">
    <source>
        <dbReference type="Pfam" id="PF16640"/>
    </source>
</evidence>
<feature type="domain" description="Bacterial Ig-like" evidence="4">
    <location>
        <begin position="171"/>
        <end position="251"/>
    </location>
</feature>